<dbReference type="GO" id="GO:0005524">
    <property type="term" value="F:ATP binding"/>
    <property type="evidence" value="ECO:0007669"/>
    <property type="project" value="InterPro"/>
</dbReference>
<feature type="domain" description="Protein kinase" evidence="1">
    <location>
        <begin position="1"/>
        <end position="250"/>
    </location>
</feature>
<dbReference type="OrthoDB" id="1668230at2759"/>
<sequence length="364" mass="41871">MTELGKADFGVKTFFAKSHPNDKCGSNGLPLTPNSIKILGRFQGLTTIHHPRLCRYIDISKGRHERLIVVSEYYKDNLLKIGKTGKYGSVEELLTLAYEVLEGLVYLNRKSITHRNLSKSNILFDTKGNVKLSEYGLYHVTEYGANVSFPIGYMPEYVISNRNRLTCLHRNCSYNPCGPKNRLWFGVILLEVFTNVDLWEGLSNPQKIYRTVEFLNEGFPRRSSRFLRNCLTVNSKERPSPECLLQHKIFSEHNANKKPYKNGFRMFTVQLRSKDLELSPYDENGYTEDHLSERSMDEGLVKTKPPVTLIPNFCTGDGDVFGQKRDRAELLDNTIVVLSQEQLRNRLSEVDEKAYYPLIHTDDE</sequence>
<comment type="caution">
    <text evidence="2">The sequence shown here is derived from an EMBL/GenBank/DDBJ whole genome shotgun (WGS) entry which is preliminary data.</text>
</comment>
<organism evidence="2 3">
    <name type="scientific">Mytilus edulis</name>
    <name type="common">Blue mussel</name>
    <dbReference type="NCBI Taxonomy" id="6550"/>
    <lineage>
        <taxon>Eukaryota</taxon>
        <taxon>Metazoa</taxon>
        <taxon>Spiralia</taxon>
        <taxon>Lophotrochozoa</taxon>
        <taxon>Mollusca</taxon>
        <taxon>Bivalvia</taxon>
        <taxon>Autobranchia</taxon>
        <taxon>Pteriomorphia</taxon>
        <taxon>Mytilida</taxon>
        <taxon>Mytiloidea</taxon>
        <taxon>Mytilidae</taxon>
        <taxon>Mytilinae</taxon>
        <taxon>Mytilus</taxon>
    </lineage>
</organism>
<dbReference type="GO" id="GO:0004672">
    <property type="term" value="F:protein kinase activity"/>
    <property type="evidence" value="ECO:0007669"/>
    <property type="project" value="InterPro"/>
</dbReference>
<protein>
    <submittedName>
        <fullName evidence="2">TBCK</fullName>
    </submittedName>
</protein>
<dbReference type="PROSITE" id="PS50011">
    <property type="entry name" value="PROTEIN_KINASE_DOM"/>
    <property type="match status" value="1"/>
</dbReference>
<accession>A0A8S3T838</accession>
<keyword evidence="3" id="KW-1185">Reference proteome</keyword>
<proteinExistence type="predicted"/>
<name>A0A8S3T838_MYTED</name>
<evidence type="ECO:0000259" key="1">
    <source>
        <dbReference type="PROSITE" id="PS50011"/>
    </source>
</evidence>
<dbReference type="SUPFAM" id="SSF56112">
    <property type="entry name" value="Protein kinase-like (PK-like)"/>
    <property type="match status" value="1"/>
</dbReference>
<dbReference type="Gene3D" id="1.10.510.10">
    <property type="entry name" value="Transferase(Phosphotransferase) domain 1"/>
    <property type="match status" value="1"/>
</dbReference>
<gene>
    <name evidence="2" type="ORF">MEDL_42760</name>
</gene>
<reference evidence="2" key="1">
    <citation type="submission" date="2021-03" db="EMBL/GenBank/DDBJ databases">
        <authorList>
            <person name="Bekaert M."/>
        </authorList>
    </citation>
    <scope>NUCLEOTIDE SEQUENCE</scope>
</reference>
<dbReference type="InterPro" id="IPR011009">
    <property type="entry name" value="Kinase-like_dom_sf"/>
</dbReference>
<dbReference type="PANTHER" id="PTHR24362">
    <property type="entry name" value="SERINE/THREONINE-PROTEIN KINASE NEK"/>
    <property type="match status" value="1"/>
</dbReference>
<dbReference type="Pfam" id="PF00069">
    <property type="entry name" value="Pkinase"/>
    <property type="match status" value="1"/>
</dbReference>
<dbReference type="AlphaFoldDB" id="A0A8S3T838"/>
<evidence type="ECO:0000313" key="3">
    <source>
        <dbReference type="Proteomes" id="UP000683360"/>
    </source>
</evidence>
<dbReference type="InterPro" id="IPR000719">
    <property type="entry name" value="Prot_kinase_dom"/>
</dbReference>
<dbReference type="PANTHER" id="PTHR24362:SF309">
    <property type="entry name" value="PROTEIN KINASE DOMAIN-CONTAINING PROTEIN"/>
    <property type="match status" value="1"/>
</dbReference>
<dbReference type="Proteomes" id="UP000683360">
    <property type="component" value="Unassembled WGS sequence"/>
</dbReference>
<evidence type="ECO:0000313" key="2">
    <source>
        <dbReference type="EMBL" id="CAG2229808.1"/>
    </source>
</evidence>
<dbReference type="EMBL" id="CAJPWZ010002038">
    <property type="protein sequence ID" value="CAG2229808.1"/>
    <property type="molecule type" value="Genomic_DNA"/>
</dbReference>